<dbReference type="Proteomes" id="UP001165498">
    <property type="component" value="Unassembled WGS sequence"/>
</dbReference>
<evidence type="ECO:0000313" key="2">
    <source>
        <dbReference type="Proteomes" id="UP001165498"/>
    </source>
</evidence>
<evidence type="ECO:0000313" key="1">
    <source>
        <dbReference type="EMBL" id="MCQ4165059.1"/>
    </source>
</evidence>
<evidence type="ECO:0008006" key="3">
    <source>
        <dbReference type="Google" id="ProtNLM"/>
    </source>
</evidence>
<proteinExistence type="predicted"/>
<organism evidence="1 2">
    <name type="scientific">Tahibacter harae</name>
    <dbReference type="NCBI Taxonomy" id="2963937"/>
    <lineage>
        <taxon>Bacteria</taxon>
        <taxon>Pseudomonadati</taxon>
        <taxon>Pseudomonadota</taxon>
        <taxon>Gammaproteobacteria</taxon>
        <taxon>Lysobacterales</taxon>
        <taxon>Rhodanobacteraceae</taxon>
        <taxon>Tahibacter</taxon>
    </lineage>
</organism>
<protein>
    <recommendedName>
        <fullName evidence="3">Lipase chaperone</fullName>
    </recommendedName>
</protein>
<gene>
    <name evidence="1" type="ORF">NM961_10085</name>
</gene>
<comment type="caution">
    <text evidence="1">The sequence shown here is derived from an EMBL/GenBank/DDBJ whole genome shotgun (WGS) entry which is preliminary data.</text>
</comment>
<reference evidence="1" key="1">
    <citation type="submission" date="2022-07" db="EMBL/GenBank/DDBJ databases">
        <title>Tahibacter sp., a new gammaproteobacterium isolated from the silt sample collected at pig farm.</title>
        <authorList>
            <person name="Chen H."/>
        </authorList>
    </citation>
    <scope>NUCLEOTIDE SEQUENCE</scope>
    <source>
        <strain evidence="1">P2K</strain>
    </source>
</reference>
<keyword evidence="2" id="KW-1185">Reference proteome</keyword>
<dbReference type="EMBL" id="JANFQO010000007">
    <property type="protein sequence ID" value="MCQ4165059.1"/>
    <property type="molecule type" value="Genomic_DNA"/>
</dbReference>
<name>A0ABT1QRZ9_9GAMM</name>
<dbReference type="RefSeq" id="WP_255914117.1">
    <property type="nucleotide sequence ID" value="NZ_JANFQO010000007.1"/>
</dbReference>
<accession>A0ABT1QRZ9</accession>
<sequence length="224" mass="24538">MRYAKRLIALLSVLLAVSVLMLILRGNGRGAATARLAAPPTAVAAPPPKTAAATAEATGAVAAVRVEPGLLQTPQALAYFEREAFEQQARRFFDTAAQLDPAAREREAAGLEQAVDRYEAARQLSAGEAMNLRLGLIQATVADEVERGARQAELIARYRQDGARREAQFMQQQAADAAFADYKRREAQIVTEVMALPQIPDGLTREEYLRRRLQRERERAAGQP</sequence>